<feature type="compositionally biased region" description="Polar residues" evidence="1">
    <location>
        <begin position="128"/>
        <end position="137"/>
    </location>
</feature>
<accession>A0A372FQH0</accession>
<feature type="region of interest" description="Disordered" evidence="1">
    <location>
        <begin position="128"/>
        <end position="148"/>
    </location>
</feature>
<gene>
    <name evidence="2" type="ORF">D0Q02_31435</name>
</gene>
<protein>
    <recommendedName>
        <fullName evidence="4">Phytanoyl-CoA dioxygenase</fullName>
    </recommendedName>
</protein>
<proteinExistence type="predicted"/>
<sequence>MDNRPPTHLKLNTYDEGRHHSYFRSLLQIVWPALDARQRRIIGPALPDMIFAFLEPDYPATAVALIDSGLSGHEAEQVLLESFPRPAVQRYLRASADATVRYLRAEGVLEDPETHESFARAGLIDASTQHPLTSRSNPPWHGMSNDENLRLPTADDLAAFDRDGFVVLRDALPGELIEPLHKAALRLRAAAPVRCSYRGNGKLGFRTLVSHDQEFLPLVANPRVLPTIAALLSPDIRMLSSHLITYDPQEPDDPMTTSTDSPRPVGGQKWHRDDVFHIQGDLGYAAVPRLTVHCAYCRVDGGSFTRRPPQIRT</sequence>
<dbReference type="GO" id="GO:0016491">
    <property type="term" value="F:oxidoreductase activity"/>
    <property type="evidence" value="ECO:0007669"/>
    <property type="project" value="InterPro"/>
</dbReference>
<evidence type="ECO:0000313" key="3">
    <source>
        <dbReference type="Proteomes" id="UP000262621"/>
    </source>
</evidence>
<dbReference type="InterPro" id="IPR012348">
    <property type="entry name" value="RNR-like"/>
</dbReference>
<evidence type="ECO:0008006" key="4">
    <source>
        <dbReference type="Google" id="ProtNLM"/>
    </source>
</evidence>
<dbReference type="AlphaFoldDB" id="A0A372FQH0"/>
<dbReference type="Gene3D" id="1.10.620.20">
    <property type="entry name" value="Ribonucleotide Reductase, subunit A"/>
    <property type="match status" value="1"/>
</dbReference>
<dbReference type="Gene3D" id="2.60.120.620">
    <property type="entry name" value="q2cbj1_9rhob like domain"/>
    <property type="match status" value="1"/>
</dbReference>
<dbReference type="OrthoDB" id="505347at2"/>
<feature type="region of interest" description="Disordered" evidence="1">
    <location>
        <begin position="247"/>
        <end position="268"/>
    </location>
</feature>
<reference evidence="2 3" key="1">
    <citation type="submission" date="2018-08" db="EMBL/GenBank/DDBJ databases">
        <title>Verrucosispora craniellae sp. nov., isolated from a marine sponge in the South China Sea.</title>
        <authorList>
            <person name="Li L."/>
            <person name="Lin H.W."/>
        </authorList>
    </citation>
    <scope>NUCLEOTIDE SEQUENCE [LARGE SCALE GENOMIC DNA]</scope>
    <source>
        <strain evidence="2 3">LHW63014</strain>
    </source>
</reference>
<organism evidence="2 3">
    <name type="scientific">Micromonospora craniellae</name>
    <dbReference type="NCBI Taxonomy" id="2294034"/>
    <lineage>
        <taxon>Bacteria</taxon>
        <taxon>Bacillati</taxon>
        <taxon>Actinomycetota</taxon>
        <taxon>Actinomycetes</taxon>
        <taxon>Micromonosporales</taxon>
        <taxon>Micromonosporaceae</taxon>
        <taxon>Micromonospora</taxon>
    </lineage>
</organism>
<dbReference type="SUPFAM" id="SSF51197">
    <property type="entry name" value="Clavaminate synthase-like"/>
    <property type="match status" value="1"/>
</dbReference>
<comment type="caution">
    <text evidence="2">The sequence shown here is derived from an EMBL/GenBank/DDBJ whole genome shotgun (WGS) entry which is preliminary data.</text>
</comment>
<evidence type="ECO:0000313" key="2">
    <source>
        <dbReference type="EMBL" id="RFS37376.1"/>
    </source>
</evidence>
<dbReference type="Proteomes" id="UP000262621">
    <property type="component" value="Unassembled WGS sequence"/>
</dbReference>
<keyword evidence="3" id="KW-1185">Reference proteome</keyword>
<evidence type="ECO:0000256" key="1">
    <source>
        <dbReference type="SAM" id="MobiDB-lite"/>
    </source>
</evidence>
<dbReference type="EMBL" id="QVFU01000181">
    <property type="protein sequence ID" value="RFS37376.1"/>
    <property type="molecule type" value="Genomic_DNA"/>
</dbReference>
<name>A0A372FQH0_9ACTN</name>